<sequence length="51" mass="5622">RLVILKLRLQLFGGPTRFPRSINKGSLSTLRSSSFLFGTVQGAGKRLDTET</sequence>
<dbReference type="EMBL" id="CYRY02005937">
    <property type="protein sequence ID" value="VCW70459.1"/>
    <property type="molecule type" value="Genomic_DNA"/>
</dbReference>
<keyword evidence="2" id="KW-1185">Reference proteome</keyword>
<reference evidence="1 2" key="1">
    <citation type="submission" date="2018-10" db="EMBL/GenBank/DDBJ databases">
        <authorList>
            <person name="Ekblom R."/>
            <person name="Jareborg N."/>
        </authorList>
    </citation>
    <scope>NUCLEOTIDE SEQUENCE [LARGE SCALE GENOMIC DNA]</scope>
    <source>
        <tissue evidence="1">Muscle</tissue>
    </source>
</reference>
<accession>A0A9X9LKB0</accession>
<feature type="non-terminal residue" evidence="1">
    <location>
        <position position="1"/>
    </location>
</feature>
<proteinExistence type="predicted"/>
<protein>
    <submittedName>
        <fullName evidence="1">Uncharacterized protein</fullName>
    </submittedName>
</protein>
<dbReference type="AlphaFoldDB" id="A0A9X9LKB0"/>
<gene>
    <name evidence="1" type="ORF">BN2614_LOCUS1</name>
</gene>
<organism evidence="1 2">
    <name type="scientific">Gulo gulo</name>
    <name type="common">Wolverine</name>
    <name type="synonym">Gluton</name>
    <dbReference type="NCBI Taxonomy" id="48420"/>
    <lineage>
        <taxon>Eukaryota</taxon>
        <taxon>Metazoa</taxon>
        <taxon>Chordata</taxon>
        <taxon>Craniata</taxon>
        <taxon>Vertebrata</taxon>
        <taxon>Euteleostomi</taxon>
        <taxon>Mammalia</taxon>
        <taxon>Eutheria</taxon>
        <taxon>Laurasiatheria</taxon>
        <taxon>Carnivora</taxon>
        <taxon>Caniformia</taxon>
        <taxon>Musteloidea</taxon>
        <taxon>Mustelidae</taxon>
        <taxon>Guloninae</taxon>
        <taxon>Gulo</taxon>
    </lineage>
</organism>
<dbReference type="Proteomes" id="UP000269945">
    <property type="component" value="Unassembled WGS sequence"/>
</dbReference>
<comment type="caution">
    <text evidence="1">The sequence shown here is derived from an EMBL/GenBank/DDBJ whole genome shotgun (WGS) entry which is preliminary data.</text>
</comment>
<name>A0A9X9LKB0_GULGU</name>
<evidence type="ECO:0000313" key="1">
    <source>
        <dbReference type="EMBL" id="VCW70459.1"/>
    </source>
</evidence>
<evidence type="ECO:0000313" key="2">
    <source>
        <dbReference type="Proteomes" id="UP000269945"/>
    </source>
</evidence>